<reference evidence="4 5" key="1">
    <citation type="journal article" date="2023" name="Int. J. Mol. Sci.">
        <title>De Novo Assembly and Annotation of 11 Diverse Shrub Willow (Salix) Genomes Reveals Novel Gene Organization in Sex-Linked Regions.</title>
        <authorList>
            <person name="Hyden B."/>
            <person name="Feng K."/>
            <person name="Yates T.B."/>
            <person name="Jawdy S."/>
            <person name="Cereghino C."/>
            <person name="Smart L.B."/>
            <person name="Muchero W."/>
        </authorList>
    </citation>
    <scope>NUCLEOTIDE SEQUENCE [LARGE SCALE GENOMIC DNA]</scope>
    <source>
        <tissue evidence="4">Shoot tip</tissue>
    </source>
</reference>
<dbReference type="PANTHER" id="PTHR42647">
    <property type="entry name" value="SBP (S-RIBONUCLEASE BINDING PROTEIN) FAMILY PROTEIN"/>
    <property type="match status" value="1"/>
</dbReference>
<evidence type="ECO:0000313" key="5">
    <source>
        <dbReference type="Proteomes" id="UP001162972"/>
    </source>
</evidence>
<keyword evidence="3" id="KW-0862">Zinc</keyword>
<dbReference type="GO" id="GO:0008270">
    <property type="term" value="F:zinc ion binding"/>
    <property type="evidence" value="ECO:0007669"/>
    <property type="project" value="UniProtKB-KW"/>
</dbReference>
<sequence>MMKRLRAKEDEIEKIGKLNWALEEKVKSLCMENQIWEMGFLSPRSKCVNSHVFGSNLEQVLSSPGHKERTSLAGLDDQAKALMDDAQSCCGANHKYLGLIGT</sequence>
<dbReference type="AlphaFoldDB" id="A0AAD6KIU3"/>
<accession>A0AAD6KIU3</accession>
<evidence type="ECO:0000256" key="2">
    <source>
        <dbReference type="ARBA" id="ARBA00022771"/>
    </source>
</evidence>
<dbReference type="GO" id="GO:0004842">
    <property type="term" value="F:ubiquitin-protein transferase activity"/>
    <property type="evidence" value="ECO:0007669"/>
    <property type="project" value="TreeGrafter"/>
</dbReference>
<evidence type="ECO:0000256" key="1">
    <source>
        <dbReference type="ARBA" id="ARBA00022723"/>
    </source>
</evidence>
<evidence type="ECO:0000256" key="3">
    <source>
        <dbReference type="ARBA" id="ARBA00022833"/>
    </source>
</evidence>
<organism evidence="4 5">
    <name type="scientific">Salix udensis</name>
    <dbReference type="NCBI Taxonomy" id="889485"/>
    <lineage>
        <taxon>Eukaryota</taxon>
        <taxon>Viridiplantae</taxon>
        <taxon>Streptophyta</taxon>
        <taxon>Embryophyta</taxon>
        <taxon>Tracheophyta</taxon>
        <taxon>Spermatophyta</taxon>
        <taxon>Magnoliopsida</taxon>
        <taxon>eudicotyledons</taxon>
        <taxon>Gunneridae</taxon>
        <taxon>Pentapetalae</taxon>
        <taxon>rosids</taxon>
        <taxon>fabids</taxon>
        <taxon>Malpighiales</taxon>
        <taxon>Salicaceae</taxon>
        <taxon>Saliceae</taxon>
        <taxon>Salix</taxon>
    </lineage>
</organism>
<proteinExistence type="predicted"/>
<dbReference type="Proteomes" id="UP001162972">
    <property type="component" value="Chromosome 16"/>
</dbReference>
<dbReference type="EMBL" id="JAPFFJ010000006">
    <property type="protein sequence ID" value="KAJ6423187.1"/>
    <property type="molecule type" value="Genomic_DNA"/>
</dbReference>
<name>A0AAD6KIU3_9ROSI</name>
<comment type="caution">
    <text evidence="4">The sequence shown here is derived from an EMBL/GenBank/DDBJ whole genome shotgun (WGS) entry which is preliminary data.</text>
</comment>
<dbReference type="GO" id="GO:0043067">
    <property type="term" value="P:regulation of programmed cell death"/>
    <property type="evidence" value="ECO:0007669"/>
    <property type="project" value="TreeGrafter"/>
</dbReference>
<keyword evidence="1" id="KW-0479">Metal-binding</keyword>
<protein>
    <submittedName>
        <fullName evidence="4">Uncharacterized protein</fullName>
    </submittedName>
</protein>
<dbReference type="PANTHER" id="PTHR42647:SF12">
    <property type="entry name" value="BOI-RELATED E3 UBIQUITIN-PROTEIN LIGASE 2-RELATED"/>
    <property type="match status" value="1"/>
</dbReference>
<keyword evidence="2" id="KW-0863">Zinc-finger</keyword>
<evidence type="ECO:0000313" key="4">
    <source>
        <dbReference type="EMBL" id="KAJ6423187.1"/>
    </source>
</evidence>
<gene>
    <name evidence="4" type="ORF">OIU84_024173</name>
</gene>
<keyword evidence="5" id="KW-1185">Reference proteome</keyword>